<dbReference type="InterPro" id="IPR001810">
    <property type="entry name" value="F-box_dom"/>
</dbReference>
<sequence length="344" mass="39770">MSAAAGVVLNCLFPSETKFRFSDDEVDGIIKCASFHRSDLEHSVIWFEPSVHEKIRDSIKEPFDRAPNPGLSPLDRLPPELLHNVLLRLDMLSLFNLRQTSIRLRQMVHSLKQYKLIVHHGLNFFCALLRTQHAIHVSLLDVYTALRTRDCELCGDFAGFVFLPTWIRCCFLCLQSDARTEMHRTYSARKRLKLTQSDMKQLTPFRTLPGLYGGTIAVDTFERRYHQALVSSHQIQEITGKQDWSMSDERRLLTLMASCALPYYHENTGRIERGMSCYGCDLGTIYFTMNGLTQTIYETRYTRETFLKHFAICKLAQRKWTSKMSREEFYTAGPSLLIEMSDAV</sequence>
<dbReference type="AlphaFoldDB" id="A0A2C5Z858"/>
<name>A0A2C5Z858_9HYPO</name>
<comment type="caution">
    <text evidence="2">The sequence shown here is derived from an EMBL/GenBank/DDBJ whole genome shotgun (WGS) entry which is preliminary data.</text>
</comment>
<evidence type="ECO:0000313" key="2">
    <source>
        <dbReference type="EMBL" id="PHH75960.1"/>
    </source>
</evidence>
<protein>
    <recommendedName>
        <fullName evidence="1">F-box domain-containing protein</fullName>
    </recommendedName>
</protein>
<dbReference type="InterPro" id="IPR036047">
    <property type="entry name" value="F-box-like_dom_sf"/>
</dbReference>
<proteinExistence type="predicted"/>
<dbReference type="EMBL" id="NJES01000187">
    <property type="protein sequence ID" value="PHH75960.1"/>
    <property type="molecule type" value="Genomic_DNA"/>
</dbReference>
<evidence type="ECO:0000313" key="3">
    <source>
        <dbReference type="Proteomes" id="UP000226431"/>
    </source>
</evidence>
<dbReference type="STRING" id="2004952.A0A2C5Z858"/>
<organism evidence="2 3">
    <name type="scientific">Ophiocordyceps camponoti-rufipedis</name>
    <dbReference type="NCBI Taxonomy" id="2004952"/>
    <lineage>
        <taxon>Eukaryota</taxon>
        <taxon>Fungi</taxon>
        <taxon>Dikarya</taxon>
        <taxon>Ascomycota</taxon>
        <taxon>Pezizomycotina</taxon>
        <taxon>Sordariomycetes</taxon>
        <taxon>Hypocreomycetidae</taxon>
        <taxon>Hypocreales</taxon>
        <taxon>Ophiocordycipitaceae</taxon>
        <taxon>Ophiocordyceps</taxon>
    </lineage>
</organism>
<gene>
    <name evidence="2" type="ORF">CDD80_1922</name>
</gene>
<dbReference type="Proteomes" id="UP000226431">
    <property type="component" value="Unassembled WGS sequence"/>
</dbReference>
<dbReference type="OrthoDB" id="2687876at2759"/>
<dbReference type="PROSITE" id="PS50181">
    <property type="entry name" value="FBOX"/>
    <property type="match status" value="1"/>
</dbReference>
<dbReference type="Pfam" id="PF00646">
    <property type="entry name" value="F-box"/>
    <property type="match status" value="1"/>
</dbReference>
<accession>A0A2C5Z858</accession>
<reference evidence="2 3" key="1">
    <citation type="submission" date="2017-06" db="EMBL/GenBank/DDBJ databases">
        <title>Ant-infecting Ophiocordyceps genomes reveal a high diversity of potential behavioral manipulation genes and a possible major role for enterotoxins.</title>
        <authorList>
            <person name="De Bekker C."/>
            <person name="Evans H.C."/>
            <person name="Brachmann A."/>
            <person name="Hughes D.P."/>
        </authorList>
    </citation>
    <scope>NUCLEOTIDE SEQUENCE [LARGE SCALE GENOMIC DNA]</scope>
    <source>
        <strain evidence="2 3">Map16</strain>
    </source>
</reference>
<keyword evidence="3" id="KW-1185">Reference proteome</keyword>
<dbReference type="SUPFAM" id="SSF81383">
    <property type="entry name" value="F-box domain"/>
    <property type="match status" value="1"/>
</dbReference>
<dbReference type="SMART" id="SM00256">
    <property type="entry name" value="FBOX"/>
    <property type="match status" value="1"/>
</dbReference>
<feature type="domain" description="F-box" evidence="1">
    <location>
        <begin position="71"/>
        <end position="117"/>
    </location>
</feature>
<evidence type="ECO:0000259" key="1">
    <source>
        <dbReference type="PROSITE" id="PS50181"/>
    </source>
</evidence>